<keyword evidence="27" id="KW-1185">Reference proteome</keyword>
<evidence type="ECO:0000256" key="15">
    <source>
        <dbReference type="ARBA" id="ARBA00023157"/>
    </source>
</evidence>
<evidence type="ECO:0000256" key="16">
    <source>
        <dbReference type="ARBA" id="ARBA00023180"/>
    </source>
</evidence>
<dbReference type="InterPro" id="IPR003378">
    <property type="entry name" value="Fringe-like_glycosylTrfase"/>
</dbReference>
<keyword evidence="8 26" id="KW-0808">Transferase</keyword>
<keyword evidence="17" id="KW-0464">Manganese</keyword>
<comment type="similarity">
    <text evidence="4">Belongs to the glycosyltransferase 31 family. Beta3-Gal-T subfamily.</text>
</comment>
<accession>A0AAN8WQK0</accession>
<dbReference type="InterPro" id="IPR026050">
    <property type="entry name" value="C1GALT1/C1GALT1_chp1"/>
</dbReference>
<feature type="domain" description="Fringe-like glycosyltransferase" evidence="25">
    <location>
        <begin position="108"/>
        <end position="274"/>
    </location>
</feature>
<keyword evidence="10" id="KW-0479">Metal-binding</keyword>
<comment type="pathway">
    <text evidence="3">Protein modification; protein glycosylation.</text>
</comment>
<dbReference type="AlphaFoldDB" id="A0AAN8WQK0"/>
<evidence type="ECO:0000256" key="7">
    <source>
        <dbReference type="ARBA" id="ARBA00022676"/>
    </source>
</evidence>
<evidence type="ECO:0000256" key="6">
    <source>
        <dbReference type="ARBA" id="ARBA00012557"/>
    </source>
</evidence>
<keyword evidence="11" id="KW-0547">Nucleotide-binding</keyword>
<evidence type="ECO:0000256" key="18">
    <source>
        <dbReference type="ARBA" id="ARBA00040898"/>
    </source>
</evidence>
<protein>
    <recommendedName>
        <fullName evidence="18">Glycoprotein-N-acetylgalactosamine 3-beta-galactosyltransferase 1</fullName>
        <ecNumber evidence="6">2.4.1.122</ecNumber>
    </recommendedName>
    <alternativeName>
        <fullName evidence="20">Core 1 O-glycan T-synthase</fullName>
    </alternativeName>
    <alternativeName>
        <fullName evidence="21">Core 1 UDP-galactose:N-acetylgalactosamine-alpha-R beta 1,3-galactosyltransferase 1</fullName>
    </alternativeName>
    <alternativeName>
        <fullName evidence="19">Core 1 beta1,3-galactosyltransferase 1</fullName>
    </alternativeName>
</protein>
<evidence type="ECO:0000256" key="12">
    <source>
        <dbReference type="ARBA" id="ARBA00022968"/>
    </source>
</evidence>
<evidence type="ECO:0000256" key="5">
    <source>
        <dbReference type="ARBA" id="ARBA00011748"/>
    </source>
</evidence>
<feature type="transmembrane region" description="Helical" evidence="24">
    <location>
        <begin position="20"/>
        <end position="42"/>
    </location>
</feature>
<evidence type="ECO:0000256" key="21">
    <source>
        <dbReference type="ARBA" id="ARBA00043065"/>
    </source>
</evidence>
<dbReference type="GO" id="GO:0016263">
    <property type="term" value="F:glycoprotein-N-acetylgalactosamine 3-beta-galactosyltransferase activity"/>
    <property type="evidence" value="ECO:0007669"/>
    <property type="project" value="UniProtKB-EC"/>
</dbReference>
<dbReference type="Proteomes" id="UP001381693">
    <property type="component" value="Unassembled WGS sequence"/>
</dbReference>
<evidence type="ECO:0000256" key="24">
    <source>
        <dbReference type="SAM" id="Phobius"/>
    </source>
</evidence>
<evidence type="ECO:0000256" key="10">
    <source>
        <dbReference type="ARBA" id="ARBA00022723"/>
    </source>
</evidence>
<keyword evidence="14 24" id="KW-0472">Membrane</keyword>
<gene>
    <name evidence="26" type="primary">C1GALTA</name>
    <name evidence="26" type="ORF">SK128_025556</name>
</gene>
<evidence type="ECO:0000259" key="25">
    <source>
        <dbReference type="Pfam" id="PF02434"/>
    </source>
</evidence>
<comment type="subunit">
    <text evidence="5">Homodimer; disulfide-linked.</text>
</comment>
<evidence type="ECO:0000256" key="2">
    <source>
        <dbReference type="ARBA" id="ARBA00004606"/>
    </source>
</evidence>
<dbReference type="GO" id="GO:0016020">
    <property type="term" value="C:membrane"/>
    <property type="evidence" value="ECO:0007669"/>
    <property type="project" value="UniProtKB-SubCell"/>
</dbReference>
<dbReference type="Pfam" id="PF02434">
    <property type="entry name" value="Fringe"/>
    <property type="match status" value="1"/>
</dbReference>
<evidence type="ECO:0000256" key="22">
    <source>
        <dbReference type="ARBA" id="ARBA00059245"/>
    </source>
</evidence>
<comment type="caution">
    <text evidence="26">The sequence shown here is derived from an EMBL/GenBank/DDBJ whole genome shotgun (WGS) entry which is preliminary data.</text>
</comment>
<dbReference type="Gene3D" id="3.90.550.50">
    <property type="match status" value="1"/>
</dbReference>
<comment type="subcellular location">
    <subcellularLocation>
        <location evidence="2">Membrane</location>
        <topology evidence="2">Single-pass type II membrane protein</topology>
    </subcellularLocation>
</comment>
<dbReference type="EC" id="2.4.1.122" evidence="6"/>
<evidence type="ECO:0000256" key="14">
    <source>
        <dbReference type="ARBA" id="ARBA00023136"/>
    </source>
</evidence>
<evidence type="ECO:0000256" key="3">
    <source>
        <dbReference type="ARBA" id="ARBA00004922"/>
    </source>
</evidence>
<evidence type="ECO:0000256" key="8">
    <source>
        <dbReference type="ARBA" id="ARBA00022679"/>
    </source>
</evidence>
<dbReference type="GO" id="GO:0000166">
    <property type="term" value="F:nucleotide binding"/>
    <property type="evidence" value="ECO:0007669"/>
    <property type="project" value="UniProtKB-KW"/>
</dbReference>
<keyword evidence="15" id="KW-1015">Disulfide bond</keyword>
<sequence>MWLIEIAQRSYIHKGFIMAISRNFVLTLGTGMFCGFFSFYLLNTTVTMHPHYIEGISPPQSIELHAHSHDELENAAGPLGDVFMHSSHELHHAGESTQAEELRDKVRVLCWVMTNPKNHEKKARHVKATWARRCNKYIFISSEEDKELGSIALHVGEGRDHLWEKTKAAFVYLYKNHYNDADWFLKADDDTYVIVENLRYMLSPYDASQPIWFGCRFKKYVKQGYMSGGAGYVLSREALRRFVEEAIPNKKKCRQDHSGSEDVEIGKCLQNVGVMAGDSRDSLGRGRFFPFVPEHHLVPGHIGPKNWYWDWIYYPSQVGFDCCSDTAISFHYVPPNKMYELEYFLYHLRPFGVNHLDPYPAPLPPDKKSVPSKVLLNYEKQRAVLKPAVPASTAFKADPLKDSSAKQPQTVAPILKAESKPSGHSYPTV</sequence>
<evidence type="ECO:0000313" key="27">
    <source>
        <dbReference type="Proteomes" id="UP001381693"/>
    </source>
</evidence>
<evidence type="ECO:0000256" key="20">
    <source>
        <dbReference type="ARBA" id="ARBA00042009"/>
    </source>
</evidence>
<evidence type="ECO:0000256" key="19">
    <source>
        <dbReference type="ARBA" id="ARBA00041226"/>
    </source>
</evidence>
<keyword evidence="13 24" id="KW-1133">Transmembrane helix</keyword>
<keyword evidence="12" id="KW-0735">Signal-anchor</keyword>
<dbReference type="FunFam" id="3.90.550.50:FF:000017">
    <property type="entry name" value="Glycoprotein-N-acetylgalactosamine 3-beta-galactosyltransferase 1"/>
    <property type="match status" value="1"/>
</dbReference>
<evidence type="ECO:0000256" key="9">
    <source>
        <dbReference type="ARBA" id="ARBA00022692"/>
    </source>
</evidence>
<evidence type="ECO:0000256" key="4">
    <source>
        <dbReference type="ARBA" id="ARBA00006462"/>
    </source>
</evidence>
<dbReference type="PANTHER" id="PTHR23033">
    <property type="entry name" value="BETA1,3-GALACTOSYLTRANSFERASE"/>
    <property type="match status" value="1"/>
</dbReference>
<keyword evidence="16" id="KW-0325">Glycoprotein</keyword>
<reference evidence="26 27" key="1">
    <citation type="submission" date="2023-11" db="EMBL/GenBank/DDBJ databases">
        <title>Halocaridina rubra genome assembly.</title>
        <authorList>
            <person name="Smith C."/>
        </authorList>
    </citation>
    <scope>NUCLEOTIDE SEQUENCE [LARGE SCALE GENOMIC DNA]</scope>
    <source>
        <strain evidence="26">EP-1</strain>
        <tissue evidence="26">Whole</tissue>
    </source>
</reference>
<evidence type="ECO:0000256" key="17">
    <source>
        <dbReference type="ARBA" id="ARBA00023211"/>
    </source>
</evidence>
<evidence type="ECO:0000256" key="13">
    <source>
        <dbReference type="ARBA" id="ARBA00022989"/>
    </source>
</evidence>
<name>A0AAN8WQK0_HALRR</name>
<dbReference type="EMBL" id="JAXCGZ010017256">
    <property type="protein sequence ID" value="KAK7068426.1"/>
    <property type="molecule type" value="Genomic_DNA"/>
</dbReference>
<comment type="cofactor">
    <cofactor evidence="1">
        <name>Mn(2+)</name>
        <dbReference type="ChEBI" id="CHEBI:29035"/>
    </cofactor>
</comment>
<keyword evidence="9 24" id="KW-0812">Transmembrane</keyword>
<dbReference type="GO" id="GO:0030145">
    <property type="term" value="F:manganese ion binding"/>
    <property type="evidence" value="ECO:0007669"/>
    <property type="project" value="UniProtKB-ARBA"/>
</dbReference>
<evidence type="ECO:0000313" key="26">
    <source>
        <dbReference type="EMBL" id="KAK7068426.1"/>
    </source>
</evidence>
<evidence type="ECO:0000256" key="1">
    <source>
        <dbReference type="ARBA" id="ARBA00001936"/>
    </source>
</evidence>
<comment type="function">
    <text evidence="22">Glycosyltransferase that generates the core 1 O-glycan Gal-beta1-3GalNAc-alpha1-Ser/Thr (T antigen), which is a precursor for many extended O-glycans in glycoproteins.</text>
</comment>
<proteinExistence type="inferred from homology"/>
<organism evidence="26 27">
    <name type="scientific">Halocaridina rubra</name>
    <name type="common">Hawaiian red shrimp</name>
    <dbReference type="NCBI Taxonomy" id="373956"/>
    <lineage>
        <taxon>Eukaryota</taxon>
        <taxon>Metazoa</taxon>
        <taxon>Ecdysozoa</taxon>
        <taxon>Arthropoda</taxon>
        <taxon>Crustacea</taxon>
        <taxon>Multicrustacea</taxon>
        <taxon>Malacostraca</taxon>
        <taxon>Eumalacostraca</taxon>
        <taxon>Eucarida</taxon>
        <taxon>Decapoda</taxon>
        <taxon>Pleocyemata</taxon>
        <taxon>Caridea</taxon>
        <taxon>Atyoidea</taxon>
        <taxon>Atyidae</taxon>
        <taxon>Halocaridina</taxon>
    </lineage>
</organism>
<evidence type="ECO:0000256" key="23">
    <source>
        <dbReference type="SAM" id="MobiDB-lite"/>
    </source>
</evidence>
<evidence type="ECO:0000256" key="11">
    <source>
        <dbReference type="ARBA" id="ARBA00022741"/>
    </source>
</evidence>
<dbReference type="PANTHER" id="PTHR23033:SF14">
    <property type="entry name" value="GLYCOPROTEIN-N-ACETYLGALACTOSAMINE 3-BETA-GALACTOSYLTRANSFERASE 1-RELATED"/>
    <property type="match status" value="1"/>
</dbReference>
<keyword evidence="7 26" id="KW-0328">Glycosyltransferase</keyword>
<feature type="region of interest" description="Disordered" evidence="23">
    <location>
        <begin position="398"/>
        <end position="429"/>
    </location>
</feature>